<dbReference type="AlphaFoldDB" id="A0A5B7HT36"/>
<feature type="region of interest" description="Disordered" evidence="1">
    <location>
        <begin position="13"/>
        <end position="34"/>
    </location>
</feature>
<name>A0A5B7HT36_PORTR</name>
<sequence length="64" mass="7521">MNICKFLRNISPRNEPHEDRKTCRDKTKKTHQDSKLKHKELLMLRYMLGLDCSATTHAAQLDIP</sequence>
<comment type="caution">
    <text evidence="2">The sequence shown here is derived from an EMBL/GenBank/DDBJ whole genome shotgun (WGS) entry which is preliminary data.</text>
</comment>
<protein>
    <submittedName>
        <fullName evidence="2">Uncharacterized protein</fullName>
    </submittedName>
</protein>
<dbReference type="Proteomes" id="UP000324222">
    <property type="component" value="Unassembled WGS sequence"/>
</dbReference>
<accession>A0A5B7HT36</accession>
<organism evidence="2 3">
    <name type="scientific">Portunus trituberculatus</name>
    <name type="common">Swimming crab</name>
    <name type="synonym">Neptunus trituberculatus</name>
    <dbReference type="NCBI Taxonomy" id="210409"/>
    <lineage>
        <taxon>Eukaryota</taxon>
        <taxon>Metazoa</taxon>
        <taxon>Ecdysozoa</taxon>
        <taxon>Arthropoda</taxon>
        <taxon>Crustacea</taxon>
        <taxon>Multicrustacea</taxon>
        <taxon>Malacostraca</taxon>
        <taxon>Eumalacostraca</taxon>
        <taxon>Eucarida</taxon>
        <taxon>Decapoda</taxon>
        <taxon>Pleocyemata</taxon>
        <taxon>Brachyura</taxon>
        <taxon>Eubrachyura</taxon>
        <taxon>Portunoidea</taxon>
        <taxon>Portunidae</taxon>
        <taxon>Portuninae</taxon>
        <taxon>Portunus</taxon>
    </lineage>
</organism>
<feature type="compositionally biased region" description="Basic and acidic residues" evidence="1">
    <location>
        <begin position="14"/>
        <end position="34"/>
    </location>
</feature>
<dbReference type="EMBL" id="VSRR010033203">
    <property type="protein sequence ID" value="MPC71614.1"/>
    <property type="molecule type" value="Genomic_DNA"/>
</dbReference>
<reference evidence="2 3" key="1">
    <citation type="submission" date="2019-05" db="EMBL/GenBank/DDBJ databases">
        <title>Another draft genome of Portunus trituberculatus and its Hox gene families provides insights of decapod evolution.</title>
        <authorList>
            <person name="Jeong J.-H."/>
            <person name="Song I."/>
            <person name="Kim S."/>
            <person name="Choi T."/>
            <person name="Kim D."/>
            <person name="Ryu S."/>
            <person name="Kim W."/>
        </authorList>
    </citation>
    <scope>NUCLEOTIDE SEQUENCE [LARGE SCALE GENOMIC DNA]</scope>
    <source>
        <tissue evidence="2">Muscle</tissue>
    </source>
</reference>
<evidence type="ECO:0000313" key="3">
    <source>
        <dbReference type="Proteomes" id="UP000324222"/>
    </source>
</evidence>
<keyword evidence="3" id="KW-1185">Reference proteome</keyword>
<gene>
    <name evidence="2" type="ORF">E2C01_065898</name>
</gene>
<evidence type="ECO:0000256" key="1">
    <source>
        <dbReference type="SAM" id="MobiDB-lite"/>
    </source>
</evidence>
<proteinExistence type="predicted"/>
<evidence type="ECO:0000313" key="2">
    <source>
        <dbReference type="EMBL" id="MPC71614.1"/>
    </source>
</evidence>